<comment type="subcellular location">
    <subcellularLocation>
        <location evidence="1">Nucleus</location>
    </subcellularLocation>
</comment>
<comment type="caution">
    <text evidence="8">The sequence shown here is derived from an EMBL/GenBank/DDBJ whole genome shotgun (WGS) entry which is preliminary data.</text>
</comment>
<evidence type="ECO:0000256" key="4">
    <source>
        <dbReference type="ARBA" id="ARBA00023242"/>
    </source>
</evidence>
<name>A0A8J2NL89_9HEXA</name>
<keyword evidence="3" id="KW-0804">Transcription</keyword>
<dbReference type="EMBL" id="CAJVCH010043914">
    <property type="protein sequence ID" value="CAG7717211.1"/>
    <property type="molecule type" value="Genomic_DNA"/>
</dbReference>
<evidence type="ECO:0000256" key="3">
    <source>
        <dbReference type="ARBA" id="ARBA00023163"/>
    </source>
</evidence>
<dbReference type="InterPro" id="IPR021900">
    <property type="entry name" value="DUF3512"/>
</dbReference>
<evidence type="ECO:0000256" key="6">
    <source>
        <dbReference type="SAM" id="MobiDB-lite"/>
    </source>
</evidence>
<dbReference type="GO" id="GO:0006357">
    <property type="term" value="P:regulation of transcription by RNA polymerase II"/>
    <property type="evidence" value="ECO:0007669"/>
    <property type="project" value="TreeGrafter"/>
</dbReference>
<evidence type="ECO:0000256" key="5">
    <source>
        <dbReference type="PROSITE-ProRule" id="PRU00035"/>
    </source>
</evidence>
<keyword evidence="2" id="KW-0805">Transcription regulation</keyword>
<keyword evidence="9" id="KW-1185">Reference proteome</keyword>
<feature type="compositionally biased region" description="Basic and acidic residues" evidence="6">
    <location>
        <begin position="19"/>
        <end position="28"/>
    </location>
</feature>
<dbReference type="AlphaFoldDB" id="A0A8J2NL89"/>
<organism evidence="8 9">
    <name type="scientific">Allacma fusca</name>
    <dbReference type="NCBI Taxonomy" id="39272"/>
    <lineage>
        <taxon>Eukaryota</taxon>
        <taxon>Metazoa</taxon>
        <taxon>Ecdysozoa</taxon>
        <taxon>Arthropoda</taxon>
        <taxon>Hexapoda</taxon>
        <taxon>Collembola</taxon>
        <taxon>Symphypleona</taxon>
        <taxon>Sminthuridae</taxon>
        <taxon>Allacma</taxon>
    </lineage>
</organism>
<evidence type="ECO:0000256" key="2">
    <source>
        <dbReference type="ARBA" id="ARBA00023015"/>
    </source>
</evidence>
<gene>
    <name evidence="8" type="ORF">AFUS01_LOCUS6678</name>
</gene>
<sequence>MYSNVEPPAKKHKKHKKEKDREKYDDKTYGISGDKIPTLSGTPGAARLKLILKVGGSSTPEHSDSPGPMSLNVNVPYEGEDSQHSSLSVSYSHIKKAKKKEKKKKKDKKHKHHHKEKKRKEKEELKLMGNYPIEAIDTGALTFTDMSEKKLFSASDIEMDDGNTNLSAVGSSREARLCVIKQRNEKQPLQKLLDHLYRTLEKKDPQQFFAWPVTDKIAPGYSQIIKQPMDFNTMKAKLDEGLYCNLIDFANDFQLMCNNAMVYNQPETIYYKAAKKLLQGGLKVLTPEKIRPLLAVIPSIQNLSEESLGFPLFPEPIPQEAGMSEINQSEEENQDFITLDPMKSEHYMPPHPYDPPDISGGFTDDFTPQEILQQARLAAREASHKLATKKPNSKMGFLRQRPDGSTSLAILTPYSGVTPGTQDQPISLGAFSGKITQGSVQLQAWKDAGRQSHRTLKPLVYGSFSSYAPHQDTTFASLTDEETELLRSTYGESTSIQYSESMIEFAKGCDYALQMVDEILNTLTRGEHSKTVNVIEERKKIQIEEAHARKVQEELDTEWNYVSTMSFTDDSYKQEAPECDNEQIDFDAVKSLNDLGIDTSFVDDFEQESRKGVTGKLQENAELLRNLEKYQSQRLKQATQSVSPYCQPVSKEEVDLADKVVENLIVMAQQVNPGQLVPTEYLRKAMGIALRTQQASEEAAKVNAPTSVSLPVLPATAVTTYTETVETPS</sequence>
<accession>A0A8J2NL89</accession>
<feature type="region of interest" description="Disordered" evidence="6">
    <location>
        <begin position="1"/>
        <end position="123"/>
    </location>
</feature>
<dbReference type="Pfam" id="PF12024">
    <property type="entry name" value="DUF3512"/>
    <property type="match status" value="1"/>
</dbReference>
<dbReference type="OrthoDB" id="21648at2759"/>
<dbReference type="CDD" id="cd05513">
    <property type="entry name" value="Bromo_brd7_like"/>
    <property type="match status" value="1"/>
</dbReference>
<keyword evidence="5" id="KW-0103">Bromodomain</keyword>
<dbReference type="PANTHER" id="PTHR22881:SF27">
    <property type="entry name" value="BROMODOMAIN CONTAINING 7_9"/>
    <property type="match status" value="1"/>
</dbReference>
<dbReference type="InterPro" id="IPR051831">
    <property type="entry name" value="Bromodomain_contain_prot"/>
</dbReference>
<proteinExistence type="predicted"/>
<evidence type="ECO:0000256" key="1">
    <source>
        <dbReference type="ARBA" id="ARBA00004123"/>
    </source>
</evidence>
<keyword evidence="4" id="KW-0539">Nucleus</keyword>
<dbReference type="PANTHER" id="PTHR22881">
    <property type="entry name" value="BROMODOMAIN CONTAINING PROTEIN"/>
    <property type="match status" value="1"/>
</dbReference>
<evidence type="ECO:0000259" key="7">
    <source>
        <dbReference type="PROSITE" id="PS50014"/>
    </source>
</evidence>
<dbReference type="SMART" id="SM00297">
    <property type="entry name" value="BROMO"/>
    <property type="match status" value="1"/>
</dbReference>
<evidence type="ECO:0000313" key="8">
    <source>
        <dbReference type="EMBL" id="CAG7717211.1"/>
    </source>
</evidence>
<dbReference type="Pfam" id="PF00439">
    <property type="entry name" value="Bromodomain"/>
    <property type="match status" value="1"/>
</dbReference>
<reference evidence="8" key="1">
    <citation type="submission" date="2021-06" db="EMBL/GenBank/DDBJ databases">
        <authorList>
            <person name="Hodson N. C."/>
            <person name="Mongue J. A."/>
            <person name="Jaron S. K."/>
        </authorList>
    </citation>
    <scope>NUCLEOTIDE SEQUENCE</scope>
</reference>
<evidence type="ECO:0000313" key="9">
    <source>
        <dbReference type="Proteomes" id="UP000708208"/>
    </source>
</evidence>
<dbReference type="Proteomes" id="UP000708208">
    <property type="component" value="Unassembled WGS sequence"/>
</dbReference>
<feature type="domain" description="Bromo" evidence="7">
    <location>
        <begin position="201"/>
        <end position="271"/>
    </location>
</feature>
<dbReference type="InterPro" id="IPR001487">
    <property type="entry name" value="Bromodomain"/>
</dbReference>
<protein>
    <recommendedName>
        <fullName evidence="7">Bromo domain-containing protein</fullName>
    </recommendedName>
</protein>
<feature type="compositionally biased region" description="Basic residues" evidence="6">
    <location>
        <begin position="93"/>
        <end position="120"/>
    </location>
</feature>
<dbReference type="GO" id="GO:0005634">
    <property type="term" value="C:nucleus"/>
    <property type="evidence" value="ECO:0007669"/>
    <property type="project" value="UniProtKB-SubCell"/>
</dbReference>
<dbReference type="PROSITE" id="PS50014">
    <property type="entry name" value="BROMODOMAIN_2"/>
    <property type="match status" value="1"/>
</dbReference>